<dbReference type="PROSITE" id="PS51421">
    <property type="entry name" value="RAS"/>
    <property type="match status" value="1"/>
</dbReference>
<reference evidence="3" key="1">
    <citation type="submission" date="2022-05" db="EMBL/GenBank/DDBJ databases">
        <authorList>
            <person name="Okamura Y."/>
        </authorList>
    </citation>
    <scope>NUCLEOTIDE SEQUENCE</scope>
</reference>
<dbReference type="PANTHER" id="PTHR45775">
    <property type="entry name" value="RAD, GEM/KIR FAMILY MEMBER 2, ISOFORM C"/>
    <property type="match status" value="1"/>
</dbReference>
<dbReference type="SUPFAM" id="SSF52540">
    <property type="entry name" value="P-loop containing nucleoside triphosphate hydrolases"/>
    <property type="match status" value="1"/>
</dbReference>
<dbReference type="InterPro" id="IPR027417">
    <property type="entry name" value="P-loop_NTPase"/>
</dbReference>
<dbReference type="FunFam" id="3.40.50.300:FF:000664">
    <property type="entry name" value="Uncharacterized protein, isoform B"/>
    <property type="match status" value="1"/>
</dbReference>
<protein>
    <submittedName>
        <fullName evidence="3">Uncharacterized protein</fullName>
    </submittedName>
</protein>
<evidence type="ECO:0000313" key="3">
    <source>
        <dbReference type="EMBL" id="CAH4023802.1"/>
    </source>
</evidence>
<dbReference type="InterPro" id="IPR051641">
    <property type="entry name" value="RGK_GTP-binding_reg"/>
</dbReference>
<comment type="caution">
    <text evidence="3">The sequence shown here is derived from an EMBL/GenBank/DDBJ whole genome shotgun (WGS) entry which is preliminary data.</text>
</comment>
<dbReference type="PANTHER" id="PTHR45775:SF6">
    <property type="entry name" value="RAD, GEM_KIR FAMILY MEMBER 2, ISOFORM C"/>
    <property type="match status" value="1"/>
</dbReference>
<evidence type="ECO:0000313" key="4">
    <source>
        <dbReference type="Proteomes" id="UP001152562"/>
    </source>
</evidence>
<gene>
    <name evidence="3" type="ORF">PIBRA_LOCUS4367</name>
</gene>
<proteinExistence type="inferred from homology"/>
<sequence>MLIHDEFGEKSVSVLLDGEESELIFIDHPSTEMSVENCLSTYEPHACVVVYSVVAKSSFTRAAELLAYLAREQFTCDRTVVLVGNKADLARARQVTTNEGKALATSRDSKFIETSSGIQHNVDELLVGILKQIRLKESREKKQAKKIGKQPVEVSASGVALGILPKGPKPTNKGIIFEANSYRWSAIWAIGSSEI</sequence>
<evidence type="ECO:0000256" key="1">
    <source>
        <dbReference type="ARBA" id="ARBA00008846"/>
    </source>
</evidence>
<evidence type="ECO:0000256" key="2">
    <source>
        <dbReference type="ARBA" id="ARBA00022553"/>
    </source>
</evidence>
<dbReference type="PROSITE" id="PS51419">
    <property type="entry name" value="RAB"/>
    <property type="match status" value="1"/>
</dbReference>
<dbReference type="SMART" id="SM00173">
    <property type="entry name" value="RAS"/>
    <property type="match status" value="1"/>
</dbReference>
<keyword evidence="2" id="KW-0597">Phosphoprotein</keyword>
<dbReference type="GO" id="GO:0003924">
    <property type="term" value="F:GTPase activity"/>
    <property type="evidence" value="ECO:0007669"/>
    <property type="project" value="InterPro"/>
</dbReference>
<comment type="similarity">
    <text evidence="1">Belongs to the small GTPase superfamily. RGK family.</text>
</comment>
<keyword evidence="4" id="KW-1185">Reference proteome</keyword>
<name>A0A9P0TBG7_PIEBR</name>
<dbReference type="Gene3D" id="3.40.50.300">
    <property type="entry name" value="P-loop containing nucleotide triphosphate hydrolases"/>
    <property type="match status" value="1"/>
</dbReference>
<dbReference type="Proteomes" id="UP001152562">
    <property type="component" value="Unassembled WGS sequence"/>
</dbReference>
<dbReference type="EMBL" id="CALOZG010000004">
    <property type="protein sequence ID" value="CAH4023802.1"/>
    <property type="molecule type" value="Genomic_DNA"/>
</dbReference>
<dbReference type="Pfam" id="PF00071">
    <property type="entry name" value="Ras"/>
    <property type="match status" value="1"/>
</dbReference>
<dbReference type="GO" id="GO:0005246">
    <property type="term" value="F:calcium channel regulator activity"/>
    <property type="evidence" value="ECO:0007669"/>
    <property type="project" value="TreeGrafter"/>
</dbReference>
<dbReference type="SMART" id="SM00175">
    <property type="entry name" value="RAB"/>
    <property type="match status" value="1"/>
</dbReference>
<dbReference type="InterPro" id="IPR001806">
    <property type="entry name" value="Small_GTPase"/>
</dbReference>
<dbReference type="PRINTS" id="PR00449">
    <property type="entry name" value="RASTRNSFRMNG"/>
</dbReference>
<dbReference type="GO" id="GO:0005525">
    <property type="term" value="F:GTP binding"/>
    <property type="evidence" value="ECO:0007669"/>
    <property type="project" value="InterPro"/>
</dbReference>
<accession>A0A9P0TBG7</accession>
<dbReference type="GO" id="GO:0005886">
    <property type="term" value="C:plasma membrane"/>
    <property type="evidence" value="ECO:0007669"/>
    <property type="project" value="TreeGrafter"/>
</dbReference>
<dbReference type="AlphaFoldDB" id="A0A9P0TBG7"/>
<organism evidence="3 4">
    <name type="scientific">Pieris brassicae</name>
    <name type="common">White butterfly</name>
    <name type="synonym">Large white butterfly</name>
    <dbReference type="NCBI Taxonomy" id="7116"/>
    <lineage>
        <taxon>Eukaryota</taxon>
        <taxon>Metazoa</taxon>
        <taxon>Ecdysozoa</taxon>
        <taxon>Arthropoda</taxon>
        <taxon>Hexapoda</taxon>
        <taxon>Insecta</taxon>
        <taxon>Pterygota</taxon>
        <taxon>Neoptera</taxon>
        <taxon>Endopterygota</taxon>
        <taxon>Lepidoptera</taxon>
        <taxon>Glossata</taxon>
        <taxon>Ditrysia</taxon>
        <taxon>Papilionoidea</taxon>
        <taxon>Pieridae</taxon>
        <taxon>Pierinae</taxon>
        <taxon>Pieris</taxon>
    </lineage>
</organism>